<dbReference type="STRING" id="338966.Ppro_1286"/>
<accession>A1ANI7</accession>
<organism evidence="1 2">
    <name type="scientific">Pelobacter propionicus (strain DSM 2379 / NBRC 103807 / OttBd1)</name>
    <dbReference type="NCBI Taxonomy" id="338966"/>
    <lineage>
        <taxon>Bacteria</taxon>
        <taxon>Pseudomonadati</taxon>
        <taxon>Thermodesulfobacteriota</taxon>
        <taxon>Desulfuromonadia</taxon>
        <taxon>Desulfuromonadales</taxon>
        <taxon>Desulfuromonadaceae</taxon>
        <taxon>Pelobacter</taxon>
    </lineage>
</organism>
<dbReference type="EMBL" id="CP000482">
    <property type="protein sequence ID" value="ABK98907.1"/>
    <property type="molecule type" value="Genomic_DNA"/>
</dbReference>
<dbReference type="KEGG" id="ppd:Ppro_1286"/>
<dbReference type="HOGENOM" id="CLU_073842_0_1_7"/>
<dbReference type="Proteomes" id="UP000006732">
    <property type="component" value="Chromosome"/>
</dbReference>
<dbReference type="eggNOG" id="COG2206">
    <property type="taxonomic scope" value="Bacteria"/>
</dbReference>
<dbReference type="AlphaFoldDB" id="A1ANI7"/>
<protein>
    <submittedName>
        <fullName evidence="1">HDIG protein</fullName>
    </submittedName>
</protein>
<keyword evidence="2" id="KW-1185">Reference proteome</keyword>
<reference evidence="1 2" key="1">
    <citation type="submission" date="2006-10" db="EMBL/GenBank/DDBJ databases">
        <title>Complete sequence of chromosome of Pelobacter propionicus DSM 2379.</title>
        <authorList>
            <consortium name="US DOE Joint Genome Institute"/>
            <person name="Copeland A."/>
            <person name="Lucas S."/>
            <person name="Lapidus A."/>
            <person name="Barry K."/>
            <person name="Detter J.C."/>
            <person name="Glavina del Rio T."/>
            <person name="Hammon N."/>
            <person name="Israni S."/>
            <person name="Dalin E."/>
            <person name="Tice H."/>
            <person name="Pitluck S."/>
            <person name="Saunders E."/>
            <person name="Brettin T."/>
            <person name="Bruce D."/>
            <person name="Han C."/>
            <person name="Tapia R."/>
            <person name="Schmutz J."/>
            <person name="Larimer F."/>
            <person name="Land M."/>
            <person name="Hauser L."/>
            <person name="Kyrpides N."/>
            <person name="Kim E."/>
            <person name="Lovley D."/>
            <person name="Richardson P."/>
        </authorList>
    </citation>
    <scope>NUCLEOTIDE SEQUENCE [LARGE SCALE GENOMIC DNA]</scope>
    <source>
        <strain evidence="2">DSM 2379 / NBRC 103807 / OttBd1</strain>
    </source>
</reference>
<gene>
    <name evidence="1" type="ordered locus">Ppro_1286</name>
</gene>
<evidence type="ECO:0000313" key="2">
    <source>
        <dbReference type="Proteomes" id="UP000006732"/>
    </source>
</evidence>
<evidence type="ECO:0000313" key="1">
    <source>
        <dbReference type="EMBL" id="ABK98907.1"/>
    </source>
</evidence>
<proteinExistence type="predicted"/>
<dbReference type="InterPro" id="IPR003607">
    <property type="entry name" value="HD/PDEase_dom"/>
</dbReference>
<sequence length="165" mass="18242">MVITHGSMVSHLAQKIGRVLGVSAGELTFLGQAAQLHDIGICRVRAPEIGLLGSYPYIMHGILGREILEAEGLPRHALVCERHIGVGLTEDDITVQELSLPLRDMAPRNLTEEIVCFADLFFSKYPGGLEKMKTPARVREKLSQFGEAKLQIFDRWLARFGGAFD</sequence>
<dbReference type="CDD" id="cd00077">
    <property type="entry name" value="HDc"/>
    <property type="match status" value="1"/>
</dbReference>
<dbReference type="Gene3D" id="1.10.3210.10">
    <property type="entry name" value="Hypothetical protein af1432"/>
    <property type="match status" value="1"/>
</dbReference>
<dbReference type="SUPFAM" id="SSF109604">
    <property type="entry name" value="HD-domain/PDEase-like"/>
    <property type="match status" value="1"/>
</dbReference>
<name>A1ANI7_PELPD</name>